<feature type="region of interest" description="Disordered" evidence="1">
    <location>
        <begin position="1"/>
        <end position="70"/>
    </location>
</feature>
<organism evidence="2">
    <name type="scientific">Brassica napus</name>
    <name type="common">Rape</name>
    <dbReference type="NCBI Taxonomy" id="3708"/>
    <lineage>
        <taxon>Eukaryota</taxon>
        <taxon>Viridiplantae</taxon>
        <taxon>Streptophyta</taxon>
        <taxon>Embryophyta</taxon>
        <taxon>Tracheophyta</taxon>
        <taxon>Spermatophyta</taxon>
        <taxon>Magnoliopsida</taxon>
        <taxon>eudicotyledons</taxon>
        <taxon>Gunneridae</taxon>
        <taxon>Pentapetalae</taxon>
        <taxon>rosids</taxon>
        <taxon>malvids</taxon>
        <taxon>Brassicales</taxon>
        <taxon>Brassicaceae</taxon>
        <taxon>Brassiceae</taxon>
        <taxon>Brassica</taxon>
    </lineage>
</organism>
<reference evidence="2" key="1">
    <citation type="submission" date="2021-01" db="EMBL/GenBank/DDBJ databases">
        <authorList>
            <consortium name="Genoscope - CEA"/>
            <person name="William W."/>
        </authorList>
    </citation>
    <scope>NUCLEOTIDE SEQUENCE</scope>
</reference>
<feature type="compositionally biased region" description="Basic and acidic residues" evidence="1">
    <location>
        <begin position="40"/>
        <end position="53"/>
    </location>
</feature>
<dbReference type="AlphaFoldDB" id="A0A817AQB6"/>
<dbReference type="Proteomes" id="UP001295469">
    <property type="component" value="Chromosome A04"/>
</dbReference>
<sequence length="114" mass="13403">MPSNGAYEETRSHLDLTEKQGTKPNRTQRHQSHMKGSLKNRRESTAVSKRENKPTQNPTSNKIEKEKEKQTVDLTIRYFHLQKPYTDLRMKAKLSNQDLHQNRLQSPHAEHMLN</sequence>
<evidence type="ECO:0000313" key="2">
    <source>
        <dbReference type="EMBL" id="CAF2285977.1"/>
    </source>
</evidence>
<proteinExistence type="predicted"/>
<protein>
    <submittedName>
        <fullName evidence="2">(rape) hypothetical protein</fullName>
    </submittedName>
</protein>
<feature type="compositionally biased region" description="Basic and acidic residues" evidence="1">
    <location>
        <begin position="8"/>
        <end position="21"/>
    </location>
</feature>
<gene>
    <name evidence="2" type="ORF">DARMORV10_A04P23520.1</name>
</gene>
<feature type="compositionally biased region" description="Basic residues" evidence="1">
    <location>
        <begin position="26"/>
        <end position="39"/>
    </location>
</feature>
<evidence type="ECO:0000256" key="1">
    <source>
        <dbReference type="SAM" id="MobiDB-lite"/>
    </source>
</evidence>
<dbReference type="EMBL" id="HG994358">
    <property type="protein sequence ID" value="CAF2285977.1"/>
    <property type="molecule type" value="Genomic_DNA"/>
</dbReference>
<accession>A0A817AQB6</accession>
<name>A0A817AQB6_BRANA</name>